<feature type="domain" description="HipA-like C-terminal" evidence="4">
    <location>
        <begin position="176"/>
        <end position="407"/>
    </location>
</feature>
<protein>
    <submittedName>
        <fullName evidence="6">Serine/threonine-protein kinase HipA</fullName>
        <ecNumber evidence="6">2.7.11.1</ecNumber>
    </submittedName>
</protein>
<dbReference type="GO" id="GO:0005829">
    <property type="term" value="C:cytosol"/>
    <property type="evidence" value="ECO:0007669"/>
    <property type="project" value="TreeGrafter"/>
</dbReference>
<accession>A0A7W4W8L6</accession>
<dbReference type="AlphaFoldDB" id="A0A7W4W8L6"/>
<dbReference type="InterPro" id="IPR052028">
    <property type="entry name" value="HipA_Ser/Thr_kinase"/>
</dbReference>
<comment type="caution">
    <text evidence="6">The sequence shown here is derived from an EMBL/GenBank/DDBJ whole genome shotgun (WGS) entry which is preliminary data.</text>
</comment>
<reference evidence="6 7" key="1">
    <citation type="submission" date="2020-08" db="EMBL/GenBank/DDBJ databases">
        <title>Genomic Encyclopedia of Type Strains, Phase III (KMG-III): the genomes of soil and plant-associated and newly described type strains.</title>
        <authorList>
            <person name="Whitman W."/>
        </authorList>
    </citation>
    <scope>NUCLEOTIDE SEQUENCE [LARGE SCALE GENOMIC DNA]</scope>
    <source>
        <strain evidence="6 7">CECT 8799</strain>
    </source>
</reference>
<dbReference type="PANTHER" id="PTHR37419">
    <property type="entry name" value="SERINE/THREONINE-PROTEIN KINASE TOXIN HIPA"/>
    <property type="match status" value="1"/>
</dbReference>
<dbReference type="Gene3D" id="1.10.1070.20">
    <property type="match status" value="1"/>
</dbReference>
<dbReference type="Proteomes" id="UP000535937">
    <property type="component" value="Unassembled WGS sequence"/>
</dbReference>
<evidence type="ECO:0000256" key="3">
    <source>
        <dbReference type="ARBA" id="ARBA00022777"/>
    </source>
</evidence>
<keyword evidence="7" id="KW-1185">Reference proteome</keyword>
<evidence type="ECO:0000313" key="7">
    <source>
        <dbReference type="Proteomes" id="UP000535937"/>
    </source>
</evidence>
<evidence type="ECO:0000259" key="4">
    <source>
        <dbReference type="Pfam" id="PF07804"/>
    </source>
</evidence>
<sequence length="432" mass="47793">MVERIETATVKLWGDRAGAVSWHPNGYGVFEYDPEFVQRGLDLSPVVMSIYSGSRLFSFPGLSRETYRGLPGLLADSLPDKFGNAIIDAWLARQGRTPGDFSPIERLCYTGHRGMGALEFEPAVDGRFRESAPVEIAELVKLAQSVTHRQEHLASRLGADDSGNAGALADILRVGTSAGGARAKAVIAMNAAGDVRSGQVPAPAGYDYWLLKFDGVDDIELGESQGFGRIEYAYYQMAQAAGVGMMESRLLEENGRAHFMTRRFDRVDGDKLHMLSLCGIAHLDFNQAGAHSYEQAFAVMRELGLPKSEAIQQYRRLVFNVLARNQDDHTKNIAFLMDRGGEWSLSPAFDLTYAHNPGGRWTNQHQMSINGKRDQFTLEDLVAVAESISIKKPRDIIEEVAAAVARWPEFAERAGVKESFVRQIAENHRQLL</sequence>
<keyword evidence="2 6" id="KW-0808">Transferase</keyword>
<evidence type="ECO:0000256" key="2">
    <source>
        <dbReference type="ARBA" id="ARBA00022679"/>
    </source>
</evidence>
<dbReference type="EMBL" id="JACHWZ010000001">
    <property type="protein sequence ID" value="MBB3059484.1"/>
    <property type="molecule type" value="Genomic_DNA"/>
</dbReference>
<evidence type="ECO:0000256" key="1">
    <source>
        <dbReference type="ARBA" id="ARBA00010164"/>
    </source>
</evidence>
<dbReference type="GO" id="GO:0004674">
    <property type="term" value="F:protein serine/threonine kinase activity"/>
    <property type="evidence" value="ECO:0007669"/>
    <property type="project" value="UniProtKB-EC"/>
</dbReference>
<dbReference type="EC" id="2.7.11.1" evidence="6"/>
<dbReference type="InterPro" id="IPR012893">
    <property type="entry name" value="HipA-like_C"/>
</dbReference>
<dbReference type="InterPro" id="IPR017508">
    <property type="entry name" value="HipA_N1"/>
</dbReference>
<gene>
    <name evidence="6" type="ORF">FHS09_000285</name>
</gene>
<name>A0A7W4W8L6_9GAMM</name>
<comment type="similarity">
    <text evidence="1">Belongs to the HipA Ser/Thr kinase family.</text>
</comment>
<dbReference type="Pfam" id="PF13657">
    <property type="entry name" value="Couple_hipA"/>
    <property type="match status" value="1"/>
</dbReference>
<evidence type="ECO:0000313" key="6">
    <source>
        <dbReference type="EMBL" id="MBB3059484.1"/>
    </source>
</evidence>
<dbReference type="RefSeq" id="WP_183455904.1">
    <property type="nucleotide sequence ID" value="NZ_JACHWZ010000001.1"/>
</dbReference>
<keyword evidence="3 6" id="KW-0418">Kinase</keyword>
<dbReference type="PANTHER" id="PTHR37419:SF8">
    <property type="entry name" value="TOXIN YJJJ"/>
    <property type="match status" value="1"/>
</dbReference>
<organism evidence="6 7">
    <name type="scientific">Microbulbifer rhizosphaerae</name>
    <dbReference type="NCBI Taxonomy" id="1562603"/>
    <lineage>
        <taxon>Bacteria</taxon>
        <taxon>Pseudomonadati</taxon>
        <taxon>Pseudomonadota</taxon>
        <taxon>Gammaproteobacteria</taxon>
        <taxon>Cellvibrionales</taxon>
        <taxon>Microbulbiferaceae</taxon>
        <taxon>Microbulbifer</taxon>
    </lineage>
</organism>
<proteinExistence type="inferred from homology"/>
<dbReference type="Pfam" id="PF07804">
    <property type="entry name" value="HipA_C"/>
    <property type="match status" value="1"/>
</dbReference>
<evidence type="ECO:0000259" key="5">
    <source>
        <dbReference type="Pfam" id="PF13657"/>
    </source>
</evidence>
<feature type="domain" description="HipA N-terminal subdomain 1" evidence="5">
    <location>
        <begin position="9"/>
        <end position="120"/>
    </location>
</feature>